<keyword evidence="3" id="KW-1185">Reference proteome</keyword>
<evidence type="ECO:0000313" key="3">
    <source>
        <dbReference type="Proteomes" id="UP001596043"/>
    </source>
</evidence>
<comment type="caution">
    <text evidence="2">The sequence shown here is derived from an EMBL/GenBank/DDBJ whole genome shotgun (WGS) entry which is preliminary data.</text>
</comment>
<sequence length="180" mass="21100">MHILFIDCEFDWELFSKAFYNISIPTTIIIGGIFTYYKFVVRKETAGLSVKILDVNHKKNNSNSKYSLIISTAVKNVGDRDLNLLYESFELKVSKYDLQTDKLVNIGKNKSGIISHKNYKTGRIRPNVEYFFPYCLELDTPGNYFIEICVSVNMNDYYKGIFKKKENIIKWIDRKIYLID</sequence>
<protein>
    <recommendedName>
        <fullName evidence="4">DUF4352 domain-containing protein</fullName>
    </recommendedName>
</protein>
<evidence type="ECO:0008006" key="4">
    <source>
        <dbReference type="Google" id="ProtNLM"/>
    </source>
</evidence>
<name>A0ABV9HS75_9FLAO</name>
<reference evidence="3" key="1">
    <citation type="journal article" date="2019" name="Int. J. Syst. Evol. Microbiol.">
        <title>The Global Catalogue of Microorganisms (GCM) 10K type strain sequencing project: providing services to taxonomists for standard genome sequencing and annotation.</title>
        <authorList>
            <consortium name="The Broad Institute Genomics Platform"/>
            <consortium name="The Broad Institute Genome Sequencing Center for Infectious Disease"/>
            <person name="Wu L."/>
            <person name="Ma J."/>
        </authorList>
    </citation>
    <scope>NUCLEOTIDE SEQUENCE [LARGE SCALE GENOMIC DNA]</scope>
    <source>
        <strain evidence="3">YJ-61-S</strain>
    </source>
</reference>
<dbReference type="RefSeq" id="WP_379976462.1">
    <property type="nucleotide sequence ID" value="NZ_JBHSFV010000001.1"/>
</dbReference>
<dbReference type="Proteomes" id="UP001596043">
    <property type="component" value="Unassembled WGS sequence"/>
</dbReference>
<keyword evidence="1" id="KW-0472">Membrane</keyword>
<keyword evidence="1" id="KW-0812">Transmembrane</keyword>
<feature type="transmembrane region" description="Helical" evidence="1">
    <location>
        <begin position="18"/>
        <end position="37"/>
    </location>
</feature>
<proteinExistence type="predicted"/>
<organism evidence="2 3">
    <name type="scientific">Dokdonia ponticola</name>
    <dbReference type="NCBI Taxonomy" id="2041041"/>
    <lineage>
        <taxon>Bacteria</taxon>
        <taxon>Pseudomonadati</taxon>
        <taxon>Bacteroidota</taxon>
        <taxon>Flavobacteriia</taxon>
        <taxon>Flavobacteriales</taxon>
        <taxon>Flavobacteriaceae</taxon>
        <taxon>Dokdonia</taxon>
    </lineage>
</organism>
<gene>
    <name evidence="2" type="ORF">ACFO3O_00035</name>
</gene>
<evidence type="ECO:0000256" key="1">
    <source>
        <dbReference type="SAM" id="Phobius"/>
    </source>
</evidence>
<evidence type="ECO:0000313" key="2">
    <source>
        <dbReference type="EMBL" id="MFC4632275.1"/>
    </source>
</evidence>
<dbReference type="EMBL" id="JBHSFV010000001">
    <property type="protein sequence ID" value="MFC4632275.1"/>
    <property type="molecule type" value="Genomic_DNA"/>
</dbReference>
<accession>A0ABV9HS75</accession>
<keyword evidence="1" id="KW-1133">Transmembrane helix</keyword>